<accession>A0A3P7LRF9</accession>
<proteinExistence type="predicted"/>
<evidence type="ECO:0008006" key="3">
    <source>
        <dbReference type="Google" id="ProtNLM"/>
    </source>
</evidence>
<organism evidence="1 2">
    <name type="scientific">Strongylus vulgaris</name>
    <name type="common">Blood worm</name>
    <dbReference type="NCBI Taxonomy" id="40348"/>
    <lineage>
        <taxon>Eukaryota</taxon>
        <taxon>Metazoa</taxon>
        <taxon>Ecdysozoa</taxon>
        <taxon>Nematoda</taxon>
        <taxon>Chromadorea</taxon>
        <taxon>Rhabditida</taxon>
        <taxon>Rhabditina</taxon>
        <taxon>Rhabditomorpha</taxon>
        <taxon>Strongyloidea</taxon>
        <taxon>Strongylidae</taxon>
        <taxon>Strongylus</taxon>
    </lineage>
</organism>
<keyword evidence="2" id="KW-1185">Reference proteome</keyword>
<sequence>MIVGTFTTRGEKVPSRNIGGIGFVVHVSVALKPSLFNCYSPTSATDDSELDAFYEDLEEVIRKENFHKFVVSGLNTKIGTEEGEYRIGRFGSGLRSENAVLLGSYPPHDFFMAILS</sequence>
<dbReference type="AlphaFoldDB" id="A0A3P7LRF9"/>
<dbReference type="OrthoDB" id="5842234at2759"/>
<evidence type="ECO:0000313" key="1">
    <source>
        <dbReference type="EMBL" id="VDM81692.1"/>
    </source>
</evidence>
<dbReference type="EMBL" id="UYYB01114108">
    <property type="protein sequence ID" value="VDM81692.1"/>
    <property type="molecule type" value="Genomic_DNA"/>
</dbReference>
<protein>
    <recommendedName>
        <fullName evidence="3">Endonuclease/exonuclease/phosphatase domain-containing protein</fullName>
    </recommendedName>
</protein>
<dbReference type="Proteomes" id="UP000270094">
    <property type="component" value="Unassembled WGS sequence"/>
</dbReference>
<reference evidence="1 2" key="1">
    <citation type="submission" date="2018-11" db="EMBL/GenBank/DDBJ databases">
        <authorList>
            <consortium name="Pathogen Informatics"/>
        </authorList>
    </citation>
    <scope>NUCLEOTIDE SEQUENCE [LARGE SCALE GENOMIC DNA]</scope>
</reference>
<name>A0A3P7LRF9_STRVU</name>
<gene>
    <name evidence="1" type="ORF">SVUK_LOCUS16690</name>
</gene>
<evidence type="ECO:0000313" key="2">
    <source>
        <dbReference type="Proteomes" id="UP000270094"/>
    </source>
</evidence>